<dbReference type="InterPro" id="IPR050682">
    <property type="entry name" value="ModA/WtpA"/>
</dbReference>
<dbReference type="PANTHER" id="PTHR30632">
    <property type="entry name" value="MOLYBDATE-BINDING PERIPLASMIC PROTEIN"/>
    <property type="match status" value="1"/>
</dbReference>
<evidence type="ECO:0000256" key="2">
    <source>
        <dbReference type="SAM" id="SignalP"/>
    </source>
</evidence>
<dbReference type="Pfam" id="PF13531">
    <property type="entry name" value="SBP_bac_11"/>
    <property type="match status" value="1"/>
</dbReference>
<gene>
    <name evidence="3" type="ordered locus">Sulac_0717</name>
</gene>
<name>G8U0K2_SULAD</name>
<dbReference type="EMBL" id="CP003179">
    <property type="protein sequence ID" value="AEW04224.1"/>
    <property type="molecule type" value="Genomic_DNA"/>
</dbReference>
<evidence type="ECO:0000256" key="1">
    <source>
        <dbReference type="ARBA" id="ARBA00009438"/>
    </source>
</evidence>
<dbReference type="PATRIC" id="fig|679936.5.peg.767"/>
<evidence type="ECO:0000313" key="4">
    <source>
        <dbReference type="Proteomes" id="UP000005439"/>
    </source>
</evidence>
<dbReference type="SUPFAM" id="SSF53850">
    <property type="entry name" value="Periplasmic binding protein-like II"/>
    <property type="match status" value="1"/>
</dbReference>
<dbReference type="GO" id="GO:0015689">
    <property type="term" value="P:molybdate ion transport"/>
    <property type="evidence" value="ECO:0007669"/>
    <property type="project" value="TreeGrafter"/>
</dbReference>
<dbReference type="CDD" id="cd13540">
    <property type="entry name" value="PBP2_ModA_WtpA"/>
    <property type="match status" value="1"/>
</dbReference>
<feature type="signal peptide" evidence="2">
    <location>
        <begin position="1"/>
        <end position="21"/>
    </location>
</feature>
<dbReference type="AlphaFoldDB" id="G8U0K2"/>
<reference evidence="3 4" key="2">
    <citation type="journal article" date="2012" name="Stand. Genomic Sci.">
        <title>Complete genome sequence of the moderately thermophilic mineral-sulfide-oxidizing firmicute Sulfobacillus acidophilus type strain (NAL(T)).</title>
        <authorList>
            <person name="Anderson I."/>
            <person name="Chertkov O."/>
            <person name="Chen A."/>
            <person name="Saunders E."/>
            <person name="Lapidus A."/>
            <person name="Nolan M."/>
            <person name="Lucas S."/>
            <person name="Hammon N."/>
            <person name="Deshpande S."/>
            <person name="Cheng J.F."/>
            <person name="Han C."/>
            <person name="Tapia R."/>
            <person name="Goodwin L.A."/>
            <person name="Pitluck S."/>
            <person name="Liolios K."/>
            <person name="Pagani I."/>
            <person name="Ivanova N."/>
            <person name="Mikhailova N."/>
            <person name="Pati A."/>
            <person name="Palaniappan K."/>
            <person name="Land M."/>
            <person name="Pan C."/>
            <person name="Rohde M."/>
            <person name="Pukall R."/>
            <person name="Goker M."/>
            <person name="Detter J.C."/>
            <person name="Woyke T."/>
            <person name="Bristow J."/>
            <person name="Eisen J.A."/>
            <person name="Markowitz V."/>
            <person name="Hugenholtz P."/>
            <person name="Kyrpides N.C."/>
            <person name="Klenk H.P."/>
            <person name="Mavromatis K."/>
        </authorList>
    </citation>
    <scope>NUCLEOTIDE SEQUENCE [LARGE SCALE GENOMIC DNA]</scope>
    <source>
        <strain evidence="4">ATCC 700253 / DSM 10332 / NAL</strain>
    </source>
</reference>
<evidence type="ECO:0000313" key="3">
    <source>
        <dbReference type="EMBL" id="AEW04224.1"/>
    </source>
</evidence>
<dbReference type="HOGENOM" id="CLU_055936_1_0_9"/>
<dbReference type="Proteomes" id="UP000005439">
    <property type="component" value="Chromosome"/>
</dbReference>
<dbReference type="PANTHER" id="PTHR30632:SF16">
    <property type="entry name" value="MOLYBDATE_TUNGSTATE-BINDING PROTEIN WTPA"/>
    <property type="match status" value="1"/>
</dbReference>
<reference evidence="4" key="1">
    <citation type="submission" date="2011-12" db="EMBL/GenBank/DDBJ databases">
        <title>The complete genome of chromosome of Sulfobacillus acidophilus DSM 10332.</title>
        <authorList>
            <person name="Lucas S."/>
            <person name="Han J."/>
            <person name="Lapidus A."/>
            <person name="Bruce D."/>
            <person name="Goodwin L."/>
            <person name="Pitluck S."/>
            <person name="Peters L."/>
            <person name="Kyrpides N."/>
            <person name="Mavromatis K."/>
            <person name="Ivanova N."/>
            <person name="Mikhailova N."/>
            <person name="Chertkov O."/>
            <person name="Saunders E."/>
            <person name="Detter J.C."/>
            <person name="Tapia R."/>
            <person name="Han C."/>
            <person name="Land M."/>
            <person name="Hauser L."/>
            <person name="Markowitz V."/>
            <person name="Cheng J.-F."/>
            <person name="Hugenholtz P."/>
            <person name="Woyke T."/>
            <person name="Wu D."/>
            <person name="Pukall R."/>
            <person name="Gehrich-Schroeter G."/>
            <person name="Schneider S."/>
            <person name="Klenk H.-P."/>
            <person name="Eisen J.A."/>
        </authorList>
    </citation>
    <scope>NUCLEOTIDE SEQUENCE [LARGE SCALE GENOMIC DNA]</scope>
    <source>
        <strain evidence="4">ATCC 700253 / DSM 10332 / NAL</strain>
    </source>
</reference>
<dbReference type="STRING" id="679936.Sulac_0717"/>
<keyword evidence="2" id="KW-0732">Signal</keyword>
<dbReference type="Gene3D" id="3.40.190.10">
    <property type="entry name" value="Periplasmic binding protein-like II"/>
    <property type="match status" value="1"/>
</dbReference>
<sequence>MSGKHTVLASTLALIVLGGLAGCGASGTPPAAKPVGQVSVAYAGSLQWVNDQEIGPAFTQATRNRYEGRGGGSFGIAQEIRSGTIQANVFESLGYAPIRLLEPRLTTWAVSFAASPLVVAYNPKSPFAPQLNAIRDGRLPLKELFLLMANPTFHLGRTNPNTDPQGQAFYWMMELAAKHYGLGADWAQNVLGPLDNPRQVYSEEGILTVLQAGGLDASSAFLSEAKERHLDYIVLPNWLNFADPSENSWYHQATITLNNGKTVQGQALTVDITTVGRPTAAAQSFVRFVLGSRGRALMQRAGFDTFTPSVLGNPKAVPSGVRAMVR</sequence>
<accession>G8U0K2</accession>
<dbReference type="GO" id="GO:0030973">
    <property type="term" value="F:molybdate ion binding"/>
    <property type="evidence" value="ECO:0007669"/>
    <property type="project" value="TreeGrafter"/>
</dbReference>
<comment type="similarity">
    <text evidence="1">Belongs to the bacterial solute-binding protein 1 family. WtpA subfamily.</text>
</comment>
<dbReference type="KEGG" id="sap:Sulac_0717"/>
<feature type="chain" id="PRO_5039417249" evidence="2">
    <location>
        <begin position="22"/>
        <end position="326"/>
    </location>
</feature>
<proteinExistence type="inferred from homology"/>
<protein>
    <submittedName>
        <fullName evidence="3">Tungstate/molybdate binding protein</fullName>
    </submittedName>
</protein>
<dbReference type="PROSITE" id="PS51257">
    <property type="entry name" value="PROKAR_LIPOPROTEIN"/>
    <property type="match status" value="1"/>
</dbReference>
<organism evidence="3 4">
    <name type="scientific">Sulfobacillus acidophilus (strain ATCC 700253 / DSM 10332 / NAL)</name>
    <dbReference type="NCBI Taxonomy" id="679936"/>
    <lineage>
        <taxon>Bacteria</taxon>
        <taxon>Bacillati</taxon>
        <taxon>Bacillota</taxon>
        <taxon>Clostridia</taxon>
        <taxon>Eubacteriales</taxon>
        <taxon>Clostridiales Family XVII. Incertae Sedis</taxon>
        <taxon>Sulfobacillus</taxon>
    </lineage>
</organism>
<keyword evidence="4" id="KW-1185">Reference proteome</keyword>